<evidence type="ECO:0000313" key="1">
    <source>
        <dbReference type="EMBL" id="AXI79874.1"/>
    </source>
</evidence>
<dbReference type="Proteomes" id="UP000249340">
    <property type="component" value="Chromosome"/>
</dbReference>
<organism evidence="1 2">
    <name type="scientific">Peterkaempfera bronchialis</name>
    <dbReference type="NCBI Taxonomy" id="2126346"/>
    <lineage>
        <taxon>Bacteria</taxon>
        <taxon>Bacillati</taxon>
        <taxon>Actinomycetota</taxon>
        <taxon>Actinomycetes</taxon>
        <taxon>Kitasatosporales</taxon>
        <taxon>Streptomycetaceae</taxon>
        <taxon>Peterkaempfera</taxon>
    </lineage>
</organism>
<name>A0A345T1L9_9ACTN</name>
<accession>A0A345T1L9</accession>
<keyword evidence="2" id="KW-1185">Reference proteome</keyword>
<dbReference type="OrthoDB" id="4244911at2"/>
<evidence type="ECO:0000313" key="2">
    <source>
        <dbReference type="Proteomes" id="UP000249340"/>
    </source>
</evidence>
<sequence>MPPGWPKEVRPPGAPGWERSAVAWLYDLCPGEYRRYPLLSRYPVLLARLARQEAESSLHAARRGWSTARVDLQGQVEPQVVEALLGVYAQEGPRLAALTRSVQLVADALAGVRWRPRL</sequence>
<protein>
    <submittedName>
        <fullName evidence="1">Uncharacterized protein</fullName>
    </submittedName>
</protein>
<gene>
    <name evidence="1" type="ORF">C7M71_023195</name>
</gene>
<dbReference type="KEGG" id="stri:C7M71_023195"/>
<proteinExistence type="predicted"/>
<reference evidence="2" key="1">
    <citation type="submission" date="2018-07" db="EMBL/GenBank/DDBJ databases">
        <title>Streptacidiphilus bronchialis DSM 106435 chromosome.</title>
        <authorList>
            <person name="Batra D."/>
            <person name="Gulvik C.A."/>
        </authorList>
    </citation>
    <scope>NUCLEOTIDE SEQUENCE [LARGE SCALE GENOMIC DNA]</scope>
    <source>
        <strain evidence="2">DSM 106435</strain>
    </source>
</reference>
<dbReference type="EMBL" id="CP031264">
    <property type="protein sequence ID" value="AXI79874.1"/>
    <property type="molecule type" value="Genomic_DNA"/>
</dbReference>
<dbReference type="AlphaFoldDB" id="A0A345T1L9"/>